<dbReference type="GO" id="GO:0005524">
    <property type="term" value="F:ATP binding"/>
    <property type="evidence" value="ECO:0007669"/>
    <property type="project" value="UniProtKB-KW"/>
</dbReference>
<evidence type="ECO:0000256" key="11">
    <source>
        <dbReference type="ARBA" id="ARBA00023012"/>
    </source>
</evidence>
<dbReference type="InterPro" id="IPR003594">
    <property type="entry name" value="HATPase_dom"/>
</dbReference>
<keyword evidence="4" id="KW-0597">Phosphoprotein</keyword>
<evidence type="ECO:0000256" key="4">
    <source>
        <dbReference type="ARBA" id="ARBA00022553"/>
    </source>
</evidence>
<keyword evidence="10" id="KW-1133">Transmembrane helix</keyword>
<evidence type="ECO:0000256" key="8">
    <source>
        <dbReference type="ARBA" id="ARBA00022777"/>
    </source>
</evidence>
<protein>
    <recommendedName>
        <fullName evidence="3">histidine kinase</fullName>
        <ecNumber evidence="3">2.7.13.3</ecNumber>
    </recommendedName>
</protein>
<dbReference type="GO" id="GO:0005886">
    <property type="term" value="C:plasma membrane"/>
    <property type="evidence" value="ECO:0007669"/>
    <property type="project" value="TreeGrafter"/>
</dbReference>
<comment type="catalytic activity">
    <reaction evidence="1">
        <text>ATP + protein L-histidine = ADP + protein N-phospho-L-histidine.</text>
        <dbReference type="EC" id="2.7.13.3"/>
    </reaction>
</comment>
<dbReference type="PANTHER" id="PTHR45436:SF5">
    <property type="entry name" value="SENSOR HISTIDINE KINASE TRCS"/>
    <property type="match status" value="1"/>
</dbReference>
<dbReference type="SUPFAM" id="SSF55874">
    <property type="entry name" value="ATPase domain of HSP90 chaperone/DNA topoisomerase II/histidine kinase"/>
    <property type="match status" value="1"/>
</dbReference>
<evidence type="ECO:0000256" key="6">
    <source>
        <dbReference type="ARBA" id="ARBA00022692"/>
    </source>
</evidence>
<comment type="subcellular location">
    <subcellularLocation>
        <location evidence="2">Membrane</location>
    </subcellularLocation>
</comment>
<keyword evidence="8" id="KW-0418">Kinase</keyword>
<keyword evidence="16" id="KW-1185">Reference proteome</keyword>
<evidence type="ECO:0000313" key="15">
    <source>
        <dbReference type="EMBL" id="PTD95566.1"/>
    </source>
</evidence>
<dbReference type="PROSITE" id="PS50885">
    <property type="entry name" value="HAMP"/>
    <property type="match status" value="1"/>
</dbReference>
<dbReference type="Gene3D" id="3.30.565.10">
    <property type="entry name" value="Histidine kinase-like ATPase, C-terminal domain"/>
    <property type="match status" value="1"/>
</dbReference>
<dbReference type="PANTHER" id="PTHR45436">
    <property type="entry name" value="SENSOR HISTIDINE KINASE YKOH"/>
    <property type="match status" value="1"/>
</dbReference>
<dbReference type="PROSITE" id="PS50109">
    <property type="entry name" value="HIS_KIN"/>
    <property type="match status" value="1"/>
</dbReference>
<dbReference type="InterPro" id="IPR003660">
    <property type="entry name" value="HAMP_dom"/>
</dbReference>
<evidence type="ECO:0000256" key="12">
    <source>
        <dbReference type="ARBA" id="ARBA00023136"/>
    </source>
</evidence>
<evidence type="ECO:0000256" key="1">
    <source>
        <dbReference type="ARBA" id="ARBA00000085"/>
    </source>
</evidence>
<dbReference type="InterPro" id="IPR036890">
    <property type="entry name" value="HATPase_C_sf"/>
</dbReference>
<dbReference type="RefSeq" id="WP_107494348.1">
    <property type="nucleotide sequence ID" value="NZ_PZKC01000012.1"/>
</dbReference>
<evidence type="ECO:0000256" key="9">
    <source>
        <dbReference type="ARBA" id="ARBA00022840"/>
    </source>
</evidence>
<organism evidence="15 16">
    <name type="scientific">Pseudothauera lacus</name>
    <dbReference type="NCBI Taxonomy" id="2136175"/>
    <lineage>
        <taxon>Bacteria</taxon>
        <taxon>Pseudomonadati</taxon>
        <taxon>Pseudomonadota</taxon>
        <taxon>Betaproteobacteria</taxon>
        <taxon>Rhodocyclales</taxon>
        <taxon>Zoogloeaceae</taxon>
        <taxon>Pseudothauera</taxon>
    </lineage>
</organism>
<dbReference type="InterPro" id="IPR004358">
    <property type="entry name" value="Sig_transdc_His_kin-like_C"/>
</dbReference>
<evidence type="ECO:0000256" key="7">
    <source>
        <dbReference type="ARBA" id="ARBA00022741"/>
    </source>
</evidence>
<evidence type="ECO:0000313" key="16">
    <source>
        <dbReference type="Proteomes" id="UP000241193"/>
    </source>
</evidence>
<keyword evidence="6" id="KW-0812">Transmembrane</keyword>
<name>A0A2T4ICV8_9RHOO</name>
<dbReference type="CDD" id="cd16954">
    <property type="entry name" value="HATPase_PhoQ-like"/>
    <property type="match status" value="1"/>
</dbReference>
<evidence type="ECO:0000256" key="3">
    <source>
        <dbReference type="ARBA" id="ARBA00012438"/>
    </source>
</evidence>
<feature type="domain" description="HAMP" evidence="14">
    <location>
        <begin position="195"/>
        <end position="246"/>
    </location>
</feature>
<reference evidence="15 16" key="1">
    <citation type="submission" date="2018-03" db="EMBL/GenBank/DDBJ databases">
        <authorList>
            <person name="Keele B.F."/>
        </authorList>
    </citation>
    <scope>NUCLEOTIDE SEQUENCE [LARGE SCALE GENOMIC DNA]</scope>
    <source>
        <strain evidence="15 16">D20</strain>
    </source>
</reference>
<dbReference type="EC" id="2.7.13.3" evidence="3"/>
<keyword evidence="11" id="KW-0902">Two-component regulatory system</keyword>
<evidence type="ECO:0000256" key="5">
    <source>
        <dbReference type="ARBA" id="ARBA00022679"/>
    </source>
</evidence>
<dbReference type="InterPro" id="IPR005467">
    <property type="entry name" value="His_kinase_dom"/>
</dbReference>
<evidence type="ECO:0000259" key="13">
    <source>
        <dbReference type="PROSITE" id="PS50109"/>
    </source>
</evidence>
<dbReference type="EMBL" id="PZKC01000012">
    <property type="protein sequence ID" value="PTD95566.1"/>
    <property type="molecule type" value="Genomic_DNA"/>
</dbReference>
<dbReference type="GO" id="GO:0004673">
    <property type="term" value="F:protein histidine kinase activity"/>
    <property type="evidence" value="ECO:0007669"/>
    <property type="project" value="UniProtKB-EC"/>
</dbReference>
<accession>A0A2T4ICV8</accession>
<keyword evidence="9 15" id="KW-0067">ATP-binding</keyword>
<evidence type="ECO:0000256" key="2">
    <source>
        <dbReference type="ARBA" id="ARBA00004370"/>
    </source>
</evidence>
<reference evidence="15 16" key="2">
    <citation type="submission" date="2018-04" db="EMBL/GenBank/DDBJ databases">
        <title>Thauera lacus sp. nov., isolated from an saline lake in Inner Mongolia, China.</title>
        <authorList>
            <person name="Liang Q.-Y."/>
        </authorList>
    </citation>
    <scope>NUCLEOTIDE SEQUENCE [LARGE SCALE GENOMIC DNA]</scope>
    <source>
        <strain evidence="15 16">D20</strain>
    </source>
</reference>
<dbReference type="SMART" id="SM00387">
    <property type="entry name" value="HATPase_c"/>
    <property type="match status" value="1"/>
</dbReference>
<dbReference type="InterPro" id="IPR058619">
    <property type="entry name" value="PhoQ/CarS-like_HATPase"/>
</dbReference>
<dbReference type="AlphaFoldDB" id="A0A2T4ICV8"/>
<keyword evidence="7" id="KW-0547">Nucleotide-binding</keyword>
<feature type="domain" description="Histidine kinase" evidence="13">
    <location>
        <begin position="254"/>
        <end position="454"/>
    </location>
</feature>
<sequence>MSSSWQRSLRLRLLAGTLAWILATLAVAGWGLAELFHRHLERQFHAELSTHLDQLTAALVTDDVPHLAVALSDPRFARPYSGLYWQIDRLPDGASAETGSLRSRSLWDTTLAVPDDAPPDGEIHIHRIVGPQGHPAHAVERVIRPSEAPAVAWRLIVSADSALLQAPLAAFNAPLGGALLLLGSGLVAAAIVQVLIGLRPLAALRQALAQVREGRSAAIAGRFPAELQPLVDEFNAALAANAEVVSRARTQAGNLAHAVKTPLAVLANAAADEHNPFGELVREQVATARTQVDHHLARARAAAAVRTRGLRTPLRPAVDGLLRVMAKVHGDRRLHLELKECPADAAFRGETQDLQEMLGNLLDNACKWAHSQVCTRITTDAGQLHILIDDDGPGLPEDIREAVFARGVRADERAPGSGLGLSIVRDLAQLYGGDVALEHSPQGGLRVILRLPAA</sequence>
<evidence type="ECO:0000256" key="10">
    <source>
        <dbReference type="ARBA" id="ARBA00022989"/>
    </source>
</evidence>
<evidence type="ECO:0000259" key="14">
    <source>
        <dbReference type="PROSITE" id="PS50885"/>
    </source>
</evidence>
<keyword evidence="12" id="KW-0472">Membrane</keyword>
<dbReference type="Pfam" id="PF02518">
    <property type="entry name" value="HATPase_c"/>
    <property type="match status" value="1"/>
</dbReference>
<dbReference type="GO" id="GO:0000160">
    <property type="term" value="P:phosphorelay signal transduction system"/>
    <property type="evidence" value="ECO:0007669"/>
    <property type="project" value="UniProtKB-KW"/>
</dbReference>
<gene>
    <name evidence="15" type="ORF">C8261_14020</name>
</gene>
<dbReference type="PRINTS" id="PR00344">
    <property type="entry name" value="BCTRLSENSOR"/>
</dbReference>
<dbReference type="OrthoDB" id="9809567at2"/>
<dbReference type="Proteomes" id="UP000241193">
    <property type="component" value="Unassembled WGS sequence"/>
</dbReference>
<dbReference type="InterPro" id="IPR050428">
    <property type="entry name" value="TCS_sensor_his_kinase"/>
</dbReference>
<keyword evidence="5" id="KW-0808">Transferase</keyword>
<comment type="caution">
    <text evidence="15">The sequence shown here is derived from an EMBL/GenBank/DDBJ whole genome shotgun (WGS) entry which is preliminary data.</text>
</comment>
<proteinExistence type="predicted"/>